<feature type="domain" description="Fido" evidence="1">
    <location>
        <begin position="134"/>
        <end position="283"/>
    </location>
</feature>
<dbReference type="SUPFAM" id="SSF140931">
    <property type="entry name" value="Fic-like"/>
    <property type="match status" value="1"/>
</dbReference>
<reference evidence="2 3" key="1">
    <citation type="submission" date="2023-10" db="EMBL/GenBank/DDBJ databases">
        <title>Development of a sustainable strategy for remediation of hydrocarbon-contaminated territories based on the waste exchange concept.</title>
        <authorList>
            <person name="Krivoruchko A."/>
        </authorList>
    </citation>
    <scope>NUCLEOTIDE SEQUENCE [LARGE SCALE GENOMIC DNA]</scope>
    <source>
        <strain evidence="2 3">IEGM 1322</strain>
    </source>
</reference>
<evidence type="ECO:0000313" key="2">
    <source>
        <dbReference type="EMBL" id="MDV6230302.1"/>
    </source>
</evidence>
<dbReference type="Proteomes" id="UP001185899">
    <property type="component" value="Unassembled WGS sequence"/>
</dbReference>
<dbReference type="RefSeq" id="WP_269596484.1">
    <property type="nucleotide sequence ID" value="NZ_JAWLKE010000003.1"/>
</dbReference>
<organism evidence="2 3">
    <name type="scientific">Rhodococcus cercidiphylli</name>
    <dbReference type="NCBI Taxonomy" id="489916"/>
    <lineage>
        <taxon>Bacteria</taxon>
        <taxon>Bacillati</taxon>
        <taxon>Actinomycetota</taxon>
        <taxon>Actinomycetes</taxon>
        <taxon>Mycobacteriales</taxon>
        <taxon>Nocardiaceae</taxon>
        <taxon>Rhodococcus</taxon>
    </lineage>
</organism>
<dbReference type="InterPro" id="IPR036597">
    <property type="entry name" value="Fido-like_dom_sf"/>
</dbReference>
<name>A0ABU4AVP3_9NOCA</name>
<comment type="caution">
    <text evidence="2">The sequence shown here is derived from an EMBL/GenBank/DDBJ whole genome shotgun (WGS) entry which is preliminary data.</text>
</comment>
<dbReference type="Gene3D" id="1.10.3290.10">
    <property type="entry name" value="Fido-like domain"/>
    <property type="match status" value="1"/>
</dbReference>
<keyword evidence="3" id="KW-1185">Reference proteome</keyword>
<sequence length="406" mass="43595">MIWSPHRVESRAWKPSRRQGSRADRTLQHIEVSIPPMIGEAQCDLSGSVARAHEEAVIAVVRLEAGFGEHLAPLSDFLLRSESVASSKIEHIDAGWRAFGKAFAGGKSNAEAKSQLAAVHALAAMVDAAGRGPITGDDLTTAHRLLMAPDFYTARDSGTIRDVQNWIGGSDYTPIDALYVPPPPELVHELMADLLTFANRTDLPVLAQAAIAHAQFESIHPFTDGNGRIGRALISAILRRRGLTGRVTVPLASVMLADTGRYFDRLTDYRAGDADGFVNYVAQAATVSSYAAQESAQALAELPEHWRVTARPRANSADAKIIDALLDTPILNADTASRITGTTDASTYRALARLTEAGVLEVLTASKRNQIWAATAVLAELDALSVAIGRRSVPQRTAQPNDGSLR</sequence>
<dbReference type="PROSITE" id="PS51459">
    <property type="entry name" value="FIDO"/>
    <property type="match status" value="1"/>
</dbReference>
<gene>
    <name evidence="2" type="ORF">R3P95_07060</name>
</gene>
<dbReference type="Pfam" id="PF02661">
    <property type="entry name" value="Fic"/>
    <property type="match status" value="1"/>
</dbReference>
<evidence type="ECO:0000313" key="3">
    <source>
        <dbReference type="Proteomes" id="UP001185899"/>
    </source>
</evidence>
<dbReference type="PANTHER" id="PTHR13504:SF38">
    <property type="entry name" value="FIDO DOMAIN-CONTAINING PROTEIN"/>
    <property type="match status" value="1"/>
</dbReference>
<dbReference type="PANTHER" id="PTHR13504">
    <property type="entry name" value="FIDO DOMAIN-CONTAINING PROTEIN DDB_G0283145"/>
    <property type="match status" value="1"/>
</dbReference>
<dbReference type="InterPro" id="IPR040198">
    <property type="entry name" value="Fido_containing"/>
</dbReference>
<dbReference type="EMBL" id="JAWLKE010000003">
    <property type="protein sequence ID" value="MDV6230302.1"/>
    <property type="molecule type" value="Genomic_DNA"/>
</dbReference>
<evidence type="ECO:0000259" key="1">
    <source>
        <dbReference type="PROSITE" id="PS51459"/>
    </source>
</evidence>
<proteinExistence type="predicted"/>
<protein>
    <submittedName>
        <fullName evidence="2">Fic family protein</fullName>
    </submittedName>
</protein>
<accession>A0ABU4AVP3</accession>
<dbReference type="InterPro" id="IPR003812">
    <property type="entry name" value="Fido"/>
</dbReference>